<evidence type="ECO:0000313" key="2">
    <source>
        <dbReference type="EMBL" id="SDS68787.1"/>
    </source>
</evidence>
<dbReference type="EMBL" id="LT629758">
    <property type="protein sequence ID" value="SDS68787.1"/>
    <property type="molecule type" value="Genomic_DNA"/>
</dbReference>
<evidence type="ECO:0000313" key="3">
    <source>
        <dbReference type="Proteomes" id="UP000198688"/>
    </source>
</evidence>
<protein>
    <submittedName>
        <fullName evidence="2">Uncharacterized protein</fullName>
    </submittedName>
</protein>
<gene>
    <name evidence="2" type="ORF">SAMN04489716_1365</name>
</gene>
<organism evidence="2 3">
    <name type="scientific">Actinoplanes derwentensis</name>
    <dbReference type="NCBI Taxonomy" id="113562"/>
    <lineage>
        <taxon>Bacteria</taxon>
        <taxon>Bacillati</taxon>
        <taxon>Actinomycetota</taxon>
        <taxon>Actinomycetes</taxon>
        <taxon>Micromonosporales</taxon>
        <taxon>Micromonosporaceae</taxon>
        <taxon>Actinoplanes</taxon>
    </lineage>
</organism>
<dbReference type="AlphaFoldDB" id="A0A1H1U8T4"/>
<feature type="chain" id="PRO_5038530958" evidence="1">
    <location>
        <begin position="22"/>
        <end position="195"/>
    </location>
</feature>
<feature type="signal peptide" evidence="1">
    <location>
        <begin position="1"/>
        <end position="21"/>
    </location>
</feature>
<proteinExistence type="predicted"/>
<keyword evidence="3" id="KW-1185">Reference proteome</keyword>
<dbReference type="STRING" id="113562.SAMN04489716_1365"/>
<dbReference type="Proteomes" id="UP000198688">
    <property type="component" value="Chromosome I"/>
</dbReference>
<dbReference type="PROSITE" id="PS51257">
    <property type="entry name" value="PROKAR_LIPOPROTEIN"/>
    <property type="match status" value="1"/>
</dbReference>
<reference evidence="2 3" key="1">
    <citation type="submission" date="2016-10" db="EMBL/GenBank/DDBJ databases">
        <authorList>
            <person name="de Groot N.N."/>
        </authorList>
    </citation>
    <scope>NUCLEOTIDE SEQUENCE [LARGE SCALE GENOMIC DNA]</scope>
    <source>
        <strain evidence="2 3">DSM 43941</strain>
    </source>
</reference>
<keyword evidence="1" id="KW-0732">Signal</keyword>
<dbReference type="OrthoDB" id="3385710at2"/>
<accession>A0A1H1U8T4</accession>
<evidence type="ECO:0000256" key="1">
    <source>
        <dbReference type="SAM" id="SignalP"/>
    </source>
</evidence>
<dbReference type="RefSeq" id="WP_157751347.1">
    <property type="nucleotide sequence ID" value="NZ_BOMJ01000021.1"/>
</dbReference>
<name>A0A1H1U8T4_9ACTN</name>
<sequence>MSTVRSSPALFLLVVGLTACSAGHSPKSAVSSPAPSAAAASASAAAGCADSIDHAAAPPGDYRVVAASVAVPAAERLLQAEPQSPGDGPTRMFAKWGLLIRTGTSATLNLAPEWSGRARLGWGGSDPVTTISVTACPPGSGAWTVFAGGTWVSEADCVPIRVDTGKAQLTAEMSVGAPCGRPGGLSLGGIRGRLR</sequence>